<organism evidence="4 5">
    <name type="scientific">Paenibacillus albiflavus</name>
    <dbReference type="NCBI Taxonomy" id="2545760"/>
    <lineage>
        <taxon>Bacteria</taxon>
        <taxon>Bacillati</taxon>
        <taxon>Bacillota</taxon>
        <taxon>Bacilli</taxon>
        <taxon>Bacillales</taxon>
        <taxon>Paenibacillaceae</taxon>
        <taxon>Paenibacillus</taxon>
    </lineage>
</organism>
<dbReference type="PANTHER" id="PTHR43673:SF3">
    <property type="entry name" value="NAD(P)H NITROREDUCTASE YODC-RELATED"/>
    <property type="match status" value="1"/>
</dbReference>
<reference evidence="4 5" key="1">
    <citation type="submission" date="2019-03" db="EMBL/GenBank/DDBJ databases">
        <authorList>
            <person name="Kim M.K.M."/>
        </authorList>
    </citation>
    <scope>NUCLEOTIDE SEQUENCE [LARGE SCALE GENOMIC DNA]</scope>
    <source>
        <strain evidence="4 5">18JY21-1</strain>
    </source>
</reference>
<dbReference type="Proteomes" id="UP000295418">
    <property type="component" value="Unassembled WGS sequence"/>
</dbReference>
<dbReference type="SUPFAM" id="SSF55469">
    <property type="entry name" value="FMN-dependent nitroreductase-like"/>
    <property type="match status" value="1"/>
</dbReference>
<dbReference type="InterPro" id="IPR029479">
    <property type="entry name" value="Nitroreductase"/>
</dbReference>
<dbReference type="OrthoDB" id="9782629at2"/>
<dbReference type="EMBL" id="SKFG01000002">
    <property type="protein sequence ID" value="TCZ80124.1"/>
    <property type="molecule type" value="Genomic_DNA"/>
</dbReference>
<evidence type="ECO:0000256" key="1">
    <source>
        <dbReference type="ARBA" id="ARBA00007118"/>
    </source>
</evidence>
<comment type="caution">
    <text evidence="4">The sequence shown here is derived from an EMBL/GenBank/DDBJ whole genome shotgun (WGS) entry which is preliminary data.</text>
</comment>
<keyword evidence="5" id="KW-1185">Reference proteome</keyword>
<evidence type="ECO:0000256" key="2">
    <source>
        <dbReference type="ARBA" id="ARBA00023002"/>
    </source>
</evidence>
<dbReference type="AlphaFoldDB" id="A0A4R4EIX4"/>
<dbReference type="Pfam" id="PF00881">
    <property type="entry name" value="Nitroreductase"/>
    <property type="match status" value="1"/>
</dbReference>
<keyword evidence="2" id="KW-0560">Oxidoreductase</keyword>
<proteinExistence type="inferred from homology"/>
<name>A0A4R4EIX4_9BACL</name>
<dbReference type="Gene3D" id="3.40.109.10">
    <property type="entry name" value="NADH Oxidase"/>
    <property type="match status" value="1"/>
</dbReference>
<feature type="domain" description="Nitroreductase" evidence="3">
    <location>
        <begin position="13"/>
        <end position="187"/>
    </location>
</feature>
<comment type="similarity">
    <text evidence="1">Belongs to the nitroreductase family.</text>
</comment>
<dbReference type="CDD" id="cd02137">
    <property type="entry name" value="MhqN-like"/>
    <property type="match status" value="1"/>
</dbReference>
<protein>
    <submittedName>
        <fullName evidence="4">Nitroreductase family protein</fullName>
    </submittedName>
</protein>
<accession>A0A4R4EIX4</accession>
<gene>
    <name evidence="4" type="ORF">E0485_04525</name>
</gene>
<evidence type="ECO:0000259" key="3">
    <source>
        <dbReference type="Pfam" id="PF00881"/>
    </source>
</evidence>
<dbReference type="InterPro" id="IPR000415">
    <property type="entry name" value="Nitroreductase-like"/>
</dbReference>
<dbReference type="PANTHER" id="PTHR43673">
    <property type="entry name" value="NAD(P)H NITROREDUCTASE YDGI-RELATED"/>
    <property type="match status" value="1"/>
</dbReference>
<evidence type="ECO:0000313" key="5">
    <source>
        <dbReference type="Proteomes" id="UP000295418"/>
    </source>
</evidence>
<dbReference type="RefSeq" id="WP_132416770.1">
    <property type="nucleotide sequence ID" value="NZ_SKFG01000002.1"/>
</dbReference>
<dbReference type="GO" id="GO:0016491">
    <property type="term" value="F:oxidoreductase activity"/>
    <property type="evidence" value="ECO:0007669"/>
    <property type="project" value="UniProtKB-KW"/>
</dbReference>
<sequence>MNSTLEQDLVSVINSRHSVRQYDSSHKMSKQEINQLIELAQKAPSSWNLQHWKFLVFDDQAAKEQLLSIAYGQQQVVEASIVVAVLADLEANKNIPSVYETKVKDGKLPAEIAERITGQIEQAYQDPRHARDLAFSNSSLAAMQLMLAAKAMGYDTVAMGGFNSASLVETFHIPTRYVPSMLIAVGKAAQEGRPSDRIPTDEMIVWNTF</sequence>
<evidence type="ECO:0000313" key="4">
    <source>
        <dbReference type="EMBL" id="TCZ80124.1"/>
    </source>
</evidence>